<reference evidence="1 2" key="1">
    <citation type="submission" date="2016-10" db="EMBL/GenBank/DDBJ databases">
        <authorList>
            <person name="de Groot N.N."/>
        </authorList>
    </citation>
    <scope>NUCLEOTIDE SEQUENCE [LARGE SCALE GENOMIC DNA]</scope>
    <source>
        <strain evidence="1 2">DSM 44993</strain>
    </source>
</reference>
<dbReference type="AlphaFoldDB" id="A0A1H8WDQ6"/>
<organism evidence="1 2">
    <name type="scientific">Amycolatopsis saalfeldensis</name>
    <dbReference type="NCBI Taxonomy" id="394193"/>
    <lineage>
        <taxon>Bacteria</taxon>
        <taxon>Bacillati</taxon>
        <taxon>Actinomycetota</taxon>
        <taxon>Actinomycetes</taxon>
        <taxon>Pseudonocardiales</taxon>
        <taxon>Pseudonocardiaceae</taxon>
        <taxon>Amycolatopsis</taxon>
    </lineage>
</organism>
<name>A0A1H8WDQ6_9PSEU</name>
<gene>
    <name evidence="1" type="ORF">SAMN04489732_105101</name>
</gene>
<dbReference type="RefSeq" id="WP_091617206.1">
    <property type="nucleotide sequence ID" value="NZ_FOEF01000005.1"/>
</dbReference>
<keyword evidence="2" id="KW-1185">Reference proteome</keyword>
<accession>A0A1H8WDQ6</accession>
<proteinExistence type="predicted"/>
<dbReference type="Proteomes" id="UP000198582">
    <property type="component" value="Unassembled WGS sequence"/>
</dbReference>
<dbReference type="EMBL" id="FOEF01000005">
    <property type="protein sequence ID" value="SEP25751.1"/>
    <property type="molecule type" value="Genomic_DNA"/>
</dbReference>
<protein>
    <submittedName>
        <fullName evidence="1">Uncharacterized protein</fullName>
    </submittedName>
</protein>
<evidence type="ECO:0000313" key="1">
    <source>
        <dbReference type="EMBL" id="SEP25751.1"/>
    </source>
</evidence>
<evidence type="ECO:0000313" key="2">
    <source>
        <dbReference type="Proteomes" id="UP000198582"/>
    </source>
</evidence>
<sequence length="70" mass="8059">MNTEETTVAAEELTRGQWFWHEPAPGLKSWQLQVAEAELTADAVRIITTDDVRELVSYRRTRRVRLAMAS</sequence>
<dbReference type="OrthoDB" id="3628754at2"/>